<keyword evidence="6" id="KW-1185">Reference proteome</keyword>
<dbReference type="Pfam" id="PF00440">
    <property type="entry name" value="TetR_N"/>
    <property type="match status" value="1"/>
</dbReference>
<keyword evidence="1 2" id="KW-0238">DNA-binding</keyword>
<dbReference type="InterPro" id="IPR009057">
    <property type="entry name" value="Homeodomain-like_sf"/>
</dbReference>
<dbReference type="GO" id="GO:0003700">
    <property type="term" value="F:DNA-binding transcription factor activity"/>
    <property type="evidence" value="ECO:0007669"/>
    <property type="project" value="TreeGrafter"/>
</dbReference>
<evidence type="ECO:0000313" key="6">
    <source>
        <dbReference type="Proteomes" id="UP000319094"/>
    </source>
</evidence>
<dbReference type="Pfam" id="PF17932">
    <property type="entry name" value="TetR_C_24"/>
    <property type="match status" value="1"/>
</dbReference>
<dbReference type="STRING" id="55969.SD72_16125"/>
<dbReference type="InterPro" id="IPR050109">
    <property type="entry name" value="HTH-type_TetR-like_transc_reg"/>
</dbReference>
<dbReference type="PANTHER" id="PTHR30055:SF200">
    <property type="entry name" value="HTH-TYPE TRANSCRIPTIONAL REPRESSOR BDCR"/>
    <property type="match status" value="1"/>
</dbReference>
<dbReference type="GO" id="GO:0000976">
    <property type="term" value="F:transcription cis-regulatory region binding"/>
    <property type="evidence" value="ECO:0007669"/>
    <property type="project" value="TreeGrafter"/>
</dbReference>
<evidence type="ECO:0000313" key="5">
    <source>
        <dbReference type="EMBL" id="TQL44201.1"/>
    </source>
</evidence>
<comment type="caution">
    <text evidence="5">The sequence shown here is derived from an EMBL/GenBank/DDBJ whole genome shotgun (WGS) entry which is preliminary data.</text>
</comment>
<evidence type="ECO:0000256" key="2">
    <source>
        <dbReference type="PROSITE-ProRule" id="PRU00335"/>
    </source>
</evidence>
<dbReference type="SUPFAM" id="SSF48498">
    <property type="entry name" value="Tetracyclin repressor-like, C-terminal domain"/>
    <property type="match status" value="1"/>
</dbReference>
<evidence type="ECO:0000256" key="3">
    <source>
        <dbReference type="SAM" id="MobiDB-lite"/>
    </source>
</evidence>
<dbReference type="InterPro" id="IPR023772">
    <property type="entry name" value="DNA-bd_HTH_TetR-type_CS"/>
</dbReference>
<dbReference type="RefSeq" id="WP_141887415.1">
    <property type="nucleotide sequence ID" value="NZ_BAAAUY010000011.1"/>
</dbReference>
<dbReference type="Proteomes" id="UP000319094">
    <property type="component" value="Unassembled WGS sequence"/>
</dbReference>
<name>A0A542Y810_9MICO</name>
<evidence type="ECO:0000259" key="4">
    <source>
        <dbReference type="PROSITE" id="PS50977"/>
    </source>
</evidence>
<dbReference type="AlphaFoldDB" id="A0A542Y810"/>
<feature type="domain" description="HTH tetR-type" evidence="4">
    <location>
        <begin position="21"/>
        <end position="81"/>
    </location>
</feature>
<dbReference type="PROSITE" id="PS50977">
    <property type="entry name" value="HTH_TETR_2"/>
    <property type="match status" value="1"/>
</dbReference>
<dbReference type="Gene3D" id="1.10.357.10">
    <property type="entry name" value="Tetracycline Repressor, domain 2"/>
    <property type="match status" value="1"/>
</dbReference>
<dbReference type="SUPFAM" id="SSF46689">
    <property type="entry name" value="Homeodomain-like"/>
    <property type="match status" value="1"/>
</dbReference>
<proteinExistence type="predicted"/>
<dbReference type="InterPro" id="IPR001647">
    <property type="entry name" value="HTH_TetR"/>
</dbReference>
<dbReference type="InterPro" id="IPR036271">
    <property type="entry name" value="Tet_transcr_reg_TetR-rel_C_sf"/>
</dbReference>
<sequence length="219" mass="23776">MTSVDEKSTEKRGARGRARGEDSRASVVAAALKSFAARGYFGASMRDIAAEAQIGLAGIYHHFASKQELLQAVMTVTLRDVLASTRARVAAAPEDDSAAQLDGLVRAWVEFHTVRQEDARVGASEVHCLEGEGRERVIALRDEQEALFVDVIERGVERGAFLTPYPREAARAIINMGIAVATWYRLDGDITPHGLAERYAALSLDMVGARGQDRGHSPE</sequence>
<reference evidence="5 6" key="1">
    <citation type="submission" date="2019-06" db="EMBL/GenBank/DDBJ databases">
        <title>Sequencing the genomes of 1000 actinobacteria strains.</title>
        <authorList>
            <person name="Klenk H.-P."/>
        </authorList>
    </citation>
    <scope>NUCLEOTIDE SEQUENCE [LARGE SCALE GENOMIC DNA]</scope>
    <source>
        <strain evidence="5 6">DSM 8803</strain>
    </source>
</reference>
<feature type="region of interest" description="Disordered" evidence="3">
    <location>
        <begin position="1"/>
        <end position="20"/>
    </location>
</feature>
<gene>
    <name evidence="5" type="ORF">FB468_2251</name>
</gene>
<dbReference type="PROSITE" id="PS01081">
    <property type="entry name" value="HTH_TETR_1"/>
    <property type="match status" value="1"/>
</dbReference>
<organism evidence="5 6">
    <name type="scientific">Leucobacter komagatae</name>
    <dbReference type="NCBI Taxonomy" id="55969"/>
    <lineage>
        <taxon>Bacteria</taxon>
        <taxon>Bacillati</taxon>
        <taxon>Actinomycetota</taxon>
        <taxon>Actinomycetes</taxon>
        <taxon>Micrococcales</taxon>
        <taxon>Microbacteriaceae</taxon>
        <taxon>Leucobacter</taxon>
    </lineage>
</organism>
<accession>A0A542Y810</accession>
<dbReference type="InterPro" id="IPR041490">
    <property type="entry name" value="KstR2_TetR_C"/>
</dbReference>
<evidence type="ECO:0000256" key="1">
    <source>
        <dbReference type="ARBA" id="ARBA00023125"/>
    </source>
</evidence>
<dbReference type="PRINTS" id="PR00455">
    <property type="entry name" value="HTHTETR"/>
</dbReference>
<dbReference type="PANTHER" id="PTHR30055">
    <property type="entry name" value="HTH-TYPE TRANSCRIPTIONAL REGULATOR RUTR"/>
    <property type="match status" value="1"/>
</dbReference>
<dbReference type="OrthoDB" id="3190535at2"/>
<protein>
    <submittedName>
        <fullName evidence="5">TetR family transcriptional regulator</fullName>
    </submittedName>
</protein>
<dbReference type="EMBL" id="VFON01000001">
    <property type="protein sequence ID" value="TQL44201.1"/>
    <property type="molecule type" value="Genomic_DNA"/>
</dbReference>
<feature type="DNA-binding region" description="H-T-H motif" evidence="2">
    <location>
        <begin position="44"/>
        <end position="63"/>
    </location>
</feature>